<dbReference type="InterPro" id="IPR002052">
    <property type="entry name" value="DNA_methylase_N6_adenine_CS"/>
</dbReference>
<dbReference type="PANTHER" id="PTHR43542">
    <property type="entry name" value="METHYLTRANSFERASE"/>
    <property type="match status" value="1"/>
</dbReference>
<dbReference type="GO" id="GO:0031167">
    <property type="term" value="P:rRNA methylation"/>
    <property type="evidence" value="ECO:0007669"/>
    <property type="project" value="InterPro"/>
</dbReference>
<dbReference type="EMBL" id="CAESAG010000006">
    <property type="protein sequence ID" value="CAB4330293.1"/>
    <property type="molecule type" value="Genomic_DNA"/>
</dbReference>
<dbReference type="Gene3D" id="3.40.50.150">
    <property type="entry name" value="Vaccinia Virus protein VP39"/>
    <property type="match status" value="1"/>
</dbReference>
<evidence type="ECO:0000256" key="1">
    <source>
        <dbReference type="ARBA" id="ARBA00022603"/>
    </source>
</evidence>
<dbReference type="GO" id="GO:0003676">
    <property type="term" value="F:nucleic acid binding"/>
    <property type="evidence" value="ECO:0007669"/>
    <property type="project" value="InterPro"/>
</dbReference>
<dbReference type="Pfam" id="PF03602">
    <property type="entry name" value="Cons_hypoth95"/>
    <property type="match status" value="1"/>
</dbReference>
<keyword evidence="1" id="KW-0489">Methyltransferase</keyword>
<dbReference type="AlphaFoldDB" id="A0A6J5YR01"/>
<dbReference type="SUPFAM" id="SSF53335">
    <property type="entry name" value="S-adenosyl-L-methionine-dependent methyltransferases"/>
    <property type="match status" value="1"/>
</dbReference>
<dbReference type="PANTHER" id="PTHR43542:SF1">
    <property type="entry name" value="METHYLTRANSFERASE"/>
    <property type="match status" value="1"/>
</dbReference>
<dbReference type="InterPro" id="IPR004398">
    <property type="entry name" value="RNA_MeTrfase_RsmD"/>
</dbReference>
<sequence>MRIIAGRAKGRSIDAVASATRPTSDRAREALFSTLASEFGDFDGLHVLDLYAGTGAIALEALSRGASLVHAVEKDESAAKAIESNYENLKSAQCPGIFHLYTMGVHRFLQDKAQVQYHFVFIDPPYDVDDIDVTENLIQLVSGGFLHPQALIAVERNSRVRELLWPDGLEQIREKNYGQATIFYGSPTLNEGENG</sequence>
<organism evidence="3">
    <name type="scientific">freshwater metagenome</name>
    <dbReference type="NCBI Taxonomy" id="449393"/>
    <lineage>
        <taxon>unclassified sequences</taxon>
        <taxon>metagenomes</taxon>
        <taxon>ecological metagenomes</taxon>
    </lineage>
</organism>
<gene>
    <name evidence="3" type="ORF">UFOPK4080_00108</name>
</gene>
<dbReference type="PROSITE" id="PS00092">
    <property type="entry name" value="N6_MTASE"/>
    <property type="match status" value="1"/>
</dbReference>
<accession>A0A6J5YR01</accession>
<evidence type="ECO:0000313" key="3">
    <source>
        <dbReference type="EMBL" id="CAB4330293.1"/>
    </source>
</evidence>
<proteinExistence type="predicted"/>
<name>A0A6J5YR01_9ZZZZ</name>
<keyword evidence="2" id="KW-0808">Transferase</keyword>
<protein>
    <submittedName>
        <fullName evidence="3">Unannotated protein</fullName>
    </submittedName>
</protein>
<dbReference type="InterPro" id="IPR029063">
    <property type="entry name" value="SAM-dependent_MTases_sf"/>
</dbReference>
<dbReference type="PIRSF" id="PIRSF004553">
    <property type="entry name" value="CHP00095"/>
    <property type="match status" value="1"/>
</dbReference>
<dbReference type="NCBIfam" id="TIGR00095">
    <property type="entry name" value="16S rRNA (guanine(966)-N(2))-methyltransferase RsmD"/>
    <property type="match status" value="1"/>
</dbReference>
<dbReference type="CDD" id="cd02440">
    <property type="entry name" value="AdoMet_MTases"/>
    <property type="match status" value="1"/>
</dbReference>
<dbReference type="GO" id="GO:0008168">
    <property type="term" value="F:methyltransferase activity"/>
    <property type="evidence" value="ECO:0007669"/>
    <property type="project" value="UniProtKB-KW"/>
</dbReference>
<reference evidence="3" key="1">
    <citation type="submission" date="2020-05" db="EMBL/GenBank/DDBJ databases">
        <authorList>
            <person name="Chiriac C."/>
            <person name="Salcher M."/>
            <person name="Ghai R."/>
            <person name="Kavagutti S V."/>
        </authorList>
    </citation>
    <scope>NUCLEOTIDE SEQUENCE</scope>
</reference>
<evidence type="ECO:0000256" key="2">
    <source>
        <dbReference type="ARBA" id="ARBA00022679"/>
    </source>
</evidence>